<sequence>MPAAPGAATMAGMTAPHQVALQRLSDEFGQLSQQMARVAGQLSELQRSLPLPVPPPLAPPVPPAPLPPPPVLAPVPAPPPPVYVPPPAPPRPPLAARLGTADGQGWIGKLLAVAGVAVTLIGVVLLLVLAAQAGILRPEVRVGAGAVLAAALVASGVRLYRRPGGQVGAIALAATGIAAAYMDVVAVTTIYGWLPGAGGLVLAALIGGGGLTLARRWDSQQLGLLVLVPLTILAPIVADGITLLLIGFMIALSAAALPVQLGKDWVWMHAARTAAVTLPLLAALFIASVAGELGSGDDVWLLGGACAIAALLAVLGALLLLPHAGNPTATALLTVAGALPALAAAVAVPRTLGALLAGALAAGLLVLVVMPRRLPGVEGAVVAIWSALSAVAALIAVTVAFAGHVEGPVLLGLALIVGLAGRRSRVARWVAAGFAVPGAMLYVAFAPPETLLRATELNAAVAVSTLISSVLAVAVALVLAWTWTGSGRLDADEARFTWAAAAVIALYSVTMFTVTAGVLVADDGGFLAGHMVATICWIGAAAALFGLARRLSGGEARTAPLLGGLALTAAATAKLFLFDLGTLDGMFRVAAFIVVGLVLLAMGANYARSLATTDEKATNSGAIKERLN</sequence>
<organism evidence="2 3">
    <name type="scientific">Mycolicibacterium chitae</name>
    <name type="common">Mycobacterium chitae</name>
    <dbReference type="NCBI Taxonomy" id="1792"/>
    <lineage>
        <taxon>Bacteria</taxon>
        <taxon>Bacillati</taxon>
        <taxon>Actinomycetota</taxon>
        <taxon>Actinomycetes</taxon>
        <taxon>Mycobacteriales</taxon>
        <taxon>Mycobacteriaceae</taxon>
        <taxon>Mycolicibacterium</taxon>
    </lineage>
</organism>
<proteinExistence type="predicted"/>
<dbReference type="Pfam" id="PF10101">
    <property type="entry name" value="DUF2339"/>
    <property type="match status" value="1"/>
</dbReference>
<feature type="transmembrane region" description="Helical" evidence="1">
    <location>
        <begin position="382"/>
        <end position="401"/>
    </location>
</feature>
<feature type="transmembrane region" description="Helical" evidence="1">
    <location>
        <begin position="527"/>
        <end position="547"/>
    </location>
</feature>
<name>A0A3S4VI90_MYCCI</name>
<feature type="transmembrane region" description="Helical" evidence="1">
    <location>
        <begin position="589"/>
        <end position="607"/>
    </location>
</feature>
<keyword evidence="3" id="KW-1185">Reference proteome</keyword>
<feature type="transmembrane region" description="Helical" evidence="1">
    <location>
        <begin position="496"/>
        <end position="521"/>
    </location>
</feature>
<dbReference type="InterPro" id="IPR019286">
    <property type="entry name" value="DUF2339_TM"/>
</dbReference>
<feature type="transmembrane region" description="Helical" evidence="1">
    <location>
        <begin position="459"/>
        <end position="484"/>
    </location>
</feature>
<feature type="transmembrane region" description="Helical" evidence="1">
    <location>
        <begin position="429"/>
        <end position="447"/>
    </location>
</feature>
<reference evidence="2 3" key="1">
    <citation type="submission" date="2018-12" db="EMBL/GenBank/DDBJ databases">
        <authorList>
            <consortium name="Pathogen Informatics"/>
        </authorList>
    </citation>
    <scope>NUCLEOTIDE SEQUENCE [LARGE SCALE GENOMIC DNA]</scope>
    <source>
        <strain evidence="2 3">NCTC10485</strain>
    </source>
</reference>
<feature type="transmembrane region" description="Helical" evidence="1">
    <location>
        <begin position="167"/>
        <end position="187"/>
    </location>
</feature>
<feature type="transmembrane region" description="Helical" evidence="1">
    <location>
        <begin position="274"/>
        <end position="293"/>
    </location>
</feature>
<feature type="transmembrane region" description="Helical" evidence="1">
    <location>
        <begin position="328"/>
        <end position="346"/>
    </location>
</feature>
<dbReference type="EMBL" id="LR134355">
    <property type="protein sequence ID" value="VEG48215.1"/>
    <property type="molecule type" value="Genomic_DNA"/>
</dbReference>
<feature type="transmembrane region" description="Helical" evidence="1">
    <location>
        <begin position="299"/>
        <end position="321"/>
    </location>
</feature>
<evidence type="ECO:0000313" key="2">
    <source>
        <dbReference type="EMBL" id="VEG48215.1"/>
    </source>
</evidence>
<keyword evidence="1" id="KW-0812">Transmembrane</keyword>
<dbReference type="PANTHER" id="PTHR38434">
    <property type="entry name" value="BLL2549 PROTEIN"/>
    <property type="match status" value="1"/>
</dbReference>
<feature type="transmembrane region" description="Helical" evidence="1">
    <location>
        <begin position="193"/>
        <end position="214"/>
    </location>
</feature>
<gene>
    <name evidence="2" type="ORF">NCTC10485_02509</name>
</gene>
<protein>
    <submittedName>
        <fullName evidence="2">Putative membrane protein (DUF2339)</fullName>
    </submittedName>
</protein>
<feature type="transmembrane region" description="Helical" evidence="1">
    <location>
        <begin position="110"/>
        <end position="136"/>
    </location>
</feature>
<feature type="transmembrane region" description="Helical" evidence="1">
    <location>
        <begin position="244"/>
        <end position="262"/>
    </location>
</feature>
<keyword evidence="1" id="KW-1133">Transmembrane helix</keyword>
<evidence type="ECO:0000313" key="3">
    <source>
        <dbReference type="Proteomes" id="UP000282551"/>
    </source>
</evidence>
<evidence type="ECO:0000256" key="1">
    <source>
        <dbReference type="SAM" id="Phobius"/>
    </source>
</evidence>
<feature type="transmembrane region" description="Helical" evidence="1">
    <location>
        <begin position="142"/>
        <end position="160"/>
    </location>
</feature>
<dbReference type="AlphaFoldDB" id="A0A3S4VI90"/>
<feature type="transmembrane region" description="Helical" evidence="1">
    <location>
        <begin position="559"/>
        <end position="577"/>
    </location>
</feature>
<dbReference type="PANTHER" id="PTHR38434:SF1">
    <property type="entry name" value="BLL2549 PROTEIN"/>
    <property type="match status" value="1"/>
</dbReference>
<accession>A0A3S4VI90</accession>
<dbReference type="Proteomes" id="UP000282551">
    <property type="component" value="Chromosome"/>
</dbReference>
<feature type="transmembrane region" description="Helical" evidence="1">
    <location>
        <begin position="352"/>
        <end position="370"/>
    </location>
</feature>
<keyword evidence="1" id="KW-0472">Membrane</keyword>